<feature type="region of interest" description="Disordered" evidence="1">
    <location>
        <begin position="220"/>
        <end position="325"/>
    </location>
</feature>
<comment type="caution">
    <text evidence="2">The sequence shown here is derived from an EMBL/GenBank/DDBJ whole genome shotgun (WGS) entry which is preliminary data.</text>
</comment>
<evidence type="ECO:0000313" key="3">
    <source>
        <dbReference type="Proteomes" id="UP001307849"/>
    </source>
</evidence>
<evidence type="ECO:0008006" key="4">
    <source>
        <dbReference type="Google" id="ProtNLM"/>
    </source>
</evidence>
<dbReference type="InterPro" id="IPR019129">
    <property type="entry name" value="Folate-sensitive_fs_Fra10Ac1"/>
</dbReference>
<dbReference type="AlphaFoldDB" id="A0AAN8N491"/>
<feature type="region of interest" description="Disordered" evidence="1">
    <location>
        <begin position="1"/>
        <end position="33"/>
    </location>
</feature>
<dbReference type="EMBL" id="JAVHJM010000012">
    <property type="protein sequence ID" value="KAK6500918.1"/>
    <property type="molecule type" value="Genomic_DNA"/>
</dbReference>
<feature type="compositionally biased region" description="Basic and acidic residues" evidence="1">
    <location>
        <begin position="298"/>
        <end position="307"/>
    </location>
</feature>
<gene>
    <name evidence="2" type="ORF">TWF506_003678</name>
</gene>
<reference evidence="2 3" key="1">
    <citation type="submission" date="2019-10" db="EMBL/GenBank/DDBJ databases">
        <authorList>
            <person name="Palmer J.M."/>
        </authorList>
    </citation>
    <scope>NUCLEOTIDE SEQUENCE [LARGE SCALE GENOMIC DNA]</scope>
    <source>
        <strain evidence="2 3">TWF506</strain>
    </source>
</reference>
<proteinExistence type="predicted"/>
<keyword evidence="3" id="KW-1185">Reference proteome</keyword>
<feature type="compositionally biased region" description="Polar residues" evidence="1">
    <location>
        <begin position="19"/>
        <end position="29"/>
    </location>
</feature>
<feature type="compositionally biased region" description="Basic residues" evidence="1">
    <location>
        <begin position="284"/>
        <end position="297"/>
    </location>
</feature>
<protein>
    <recommendedName>
        <fullName evidence="4">Protein FRA10AC1</fullName>
    </recommendedName>
</protein>
<evidence type="ECO:0000256" key="1">
    <source>
        <dbReference type="SAM" id="MobiDB-lite"/>
    </source>
</evidence>
<dbReference type="Proteomes" id="UP001307849">
    <property type="component" value="Unassembled WGS sequence"/>
</dbReference>
<dbReference type="Pfam" id="PF09725">
    <property type="entry name" value="Fra10Ac1"/>
    <property type="match status" value="1"/>
</dbReference>
<name>A0AAN8N491_9PEZI</name>
<accession>A0AAN8N491</accession>
<sequence>MYAERRVQTNEHTRPAKPNPSNSMQSTTSKLRDTLARAPRNSAYARHIQKCLQYVDFYGGSVPTASKGKTERDLLEQEFEFLRDDSHENDHGPNDTAKEIAKKYYENLFREFALIDLSRWREGQVALRWRTKQEVLQGLGQFTCASLTCSRHAAAPTEESIDEFRLDDTRVNDKSEGGEVGGLETFEMNFGYVEKGVKKNALVKVCVCEKCARKLRRVNEGRKDDDRRERKRSRDRRDSRDRRHRRHRDESEEHASRTRRRKDNETERIPDHGVEDSNSGESTRRHKGRDRHRSDRRSRRDESERYHRSNHKRTSRSRSPSHGPT</sequence>
<feature type="compositionally biased region" description="Basic and acidic residues" evidence="1">
    <location>
        <begin position="1"/>
        <end position="14"/>
    </location>
</feature>
<evidence type="ECO:0000313" key="2">
    <source>
        <dbReference type="EMBL" id="KAK6500918.1"/>
    </source>
</evidence>
<feature type="compositionally biased region" description="Basic and acidic residues" evidence="1">
    <location>
        <begin position="248"/>
        <end position="275"/>
    </location>
</feature>
<organism evidence="2 3">
    <name type="scientific">Arthrobotrys conoides</name>
    <dbReference type="NCBI Taxonomy" id="74498"/>
    <lineage>
        <taxon>Eukaryota</taxon>
        <taxon>Fungi</taxon>
        <taxon>Dikarya</taxon>
        <taxon>Ascomycota</taxon>
        <taxon>Pezizomycotina</taxon>
        <taxon>Orbiliomycetes</taxon>
        <taxon>Orbiliales</taxon>
        <taxon>Orbiliaceae</taxon>
        <taxon>Arthrobotrys</taxon>
    </lineage>
</organism>